<keyword evidence="5" id="KW-1185">Reference proteome</keyword>
<name>A0AAD2D4F6_EUPCR</name>
<dbReference type="Proteomes" id="UP001295684">
    <property type="component" value="Unassembled WGS sequence"/>
</dbReference>
<accession>A0AAD2D4F6</accession>
<dbReference type="PANTHER" id="PTHR24198">
    <property type="entry name" value="ANKYRIN REPEAT AND PROTEIN KINASE DOMAIN-CONTAINING PROTEIN"/>
    <property type="match status" value="1"/>
</dbReference>
<gene>
    <name evidence="4" type="ORF">ECRASSUSDP1_LOCUS22159</name>
</gene>
<dbReference type="PROSITE" id="PS50088">
    <property type="entry name" value="ANK_REPEAT"/>
    <property type="match status" value="3"/>
</dbReference>
<feature type="repeat" description="ANK" evidence="3">
    <location>
        <begin position="58"/>
        <end position="92"/>
    </location>
</feature>
<dbReference type="Gene3D" id="1.25.40.20">
    <property type="entry name" value="Ankyrin repeat-containing domain"/>
    <property type="match status" value="1"/>
</dbReference>
<feature type="repeat" description="ANK" evidence="3">
    <location>
        <begin position="127"/>
        <end position="159"/>
    </location>
</feature>
<sequence length="220" mass="25813">MQPKFDPRMNLTNRKDRLKVELKKIIEQRTYDDLDKFLTSFQDEIAKYNLLNEPADNKHGVPIHFACKEDEDDVSAIRLLYTYGADLNKPDRGGRSLIHIACVRNCLNIVKFLLEKNVDIDLKNPVFGSTPLAIAVQNGHYELTKYLLERGADFLHEHNKSTVSQLANYQENDDVTKIVKEYVTKDANWKRRRGLLYMYMKKTPLSKLRKYLFRRVIQYA</sequence>
<dbReference type="AlphaFoldDB" id="A0AAD2D4F6"/>
<evidence type="ECO:0000256" key="1">
    <source>
        <dbReference type="ARBA" id="ARBA00022737"/>
    </source>
</evidence>
<evidence type="ECO:0000256" key="2">
    <source>
        <dbReference type="ARBA" id="ARBA00023043"/>
    </source>
</evidence>
<dbReference type="PROSITE" id="PS50297">
    <property type="entry name" value="ANK_REP_REGION"/>
    <property type="match status" value="2"/>
</dbReference>
<proteinExistence type="predicted"/>
<protein>
    <recommendedName>
        <fullName evidence="6">Ankyrin repeat domain-containing protein</fullName>
    </recommendedName>
</protein>
<dbReference type="InterPro" id="IPR036770">
    <property type="entry name" value="Ankyrin_rpt-contain_sf"/>
</dbReference>
<keyword evidence="2 3" id="KW-0040">ANK repeat</keyword>
<evidence type="ECO:0000313" key="4">
    <source>
        <dbReference type="EMBL" id="CAI2380719.1"/>
    </source>
</evidence>
<comment type="caution">
    <text evidence="4">The sequence shown here is derived from an EMBL/GenBank/DDBJ whole genome shotgun (WGS) entry which is preliminary data.</text>
</comment>
<feature type="repeat" description="ANK" evidence="3">
    <location>
        <begin position="93"/>
        <end position="125"/>
    </location>
</feature>
<reference evidence="4" key="1">
    <citation type="submission" date="2023-07" db="EMBL/GenBank/DDBJ databases">
        <authorList>
            <consortium name="AG Swart"/>
            <person name="Singh M."/>
            <person name="Singh A."/>
            <person name="Seah K."/>
            <person name="Emmerich C."/>
        </authorList>
    </citation>
    <scope>NUCLEOTIDE SEQUENCE</scope>
    <source>
        <strain evidence="4">DP1</strain>
    </source>
</reference>
<dbReference type="SMART" id="SM00248">
    <property type="entry name" value="ANK"/>
    <property type="match status" value="3"/>
</dbReference>
<dbReference type="InterPro" id="IPR002110">
    <property type="entry name" value="Ankyrin_rpt"/>
</dbReference>
<evidence type="ECO:0008006" key="6">
    <source>
        <dbReference type="Google" id="ProtNLM"/>
    </source>
</evidence>
<organism evidence="4 5">
    <name type="scientific">Euplotes crassus</name>
    <dbReference type="NCBI Taxonomy" id="5936"/>
    <lineage>
        <taxon>Eukaryota</taxon>
        <taxon>Sar</taxon>
        <taxon>Alveolata</taxon>
        <taxon>Ciliophora</taxon>
        <taxon>Intramacronucleata</taxon>
        <taxon>Spirotrichea</taxon>
        <taxon>Hypotrichia</taxon>
        <taxon>Euplotida</taxon>
        <taxon>Euplotidae</taxon>
        <taxon>Moneuplotes</taxon>
    </lineage>
</organism>
<dbReference type="EMBL" id="CAMPGE010022693">
    <property type="protein sequence ID" value="CAI2380719.1"/>
    <property type="molecule type" value="Genomic_DNA"/>
</dbReference>
<evidence type="ECO:0000313" key="5">
    <source>
        <dbReference type="Proteomes" id="UP001295684"/>
    </source>
</evidence>
<evidence type="ECO:0000256" key="3">
    <source>
        <dbReference type="PROSITE-ProRule" id="PRU00023"/>
    </source>
</evidence>
<keyword evidence="1" id="KW-0677">Repeat</keyword>
<dbReference type="SUPFAM" id="SSF48403">
    <property type="entry name" value="Ankyrin repeat"/>
    <property type="match status" value="1"/>
</dbReference>
<dbReference type="Pfam" id="PF12796">
    <property type="entry name" value="Ank_2"/>
    <property type="match status" value="1"/>
</dbReference>
<dbReference type="PANTHER" id="PTHR24198:SF165">
    <property type="entry name" value="ANKYRIN REPEAT-CONTAINING PROTEIN-RELATED"/>
    <property type="match status" value="1"/>
</dbReference>